<comment type="function">
    <text evidence="9">Catalyzes the conversion of dihydroorotate to orotate.</text>
</comment>
<dbReference type="InterPro" id="IPR013785">
    <property type="entry name" value="Aldolase_TIM"/>
</dbReference>
<feature type="binding site" evidence="9">
    <location>
        <begin position="248"/>
        <end position="249"/>
    </location>
    <ligand>
        <name>FMN</name>
        <dbReference type="ChEBI" id="CHEBI:58210"/>
    </ligand>
</feature>
<dbReference type="GO" id="GO:0004152">
    <property type="term" value="F:dihydroorotate dehydrogenase activity"/>
    <property type="evidence" value="ECO:0007669"/>
    <property type="project" value="UniProtKB-UniRule"/>
</dbReference>
<comment type="subcellular location">
    <subcellularLocation>
        <location evidence="1 9">Cytoplasm</location>
    </subcellularLocation>
</comment>
<dbReference type="GO" id="GO:0005737">
    <property type="term" value="C:cytoplasm"/>
    <property type="evidence" value="ECO:0007669"/>
    <property type="project" value="UniProtKB-SubCell"/>
</dbReference>
<dbReference type="GO" id="GO:0006207">
    <property type="term" value="P:'de novo' pyrimidine nucleobase biosynthetic process"/>
    <property type="evidence" value="ECO:0007669"/>
    <property type="project" value="InterPro"/>
</dbReference>
<evidence type="ECO:0000256" key="3">
    <source>
        <dbReference type="ARBA" id="ARBA00008008"/>
    </source>
</evidence>
<dbReference type="InterPro" id="IPR005720">
    <property type="entry name" value="Dihydroorotate_DH_cat"/>
</dbReference>
<accession>A0A2H0WAL8</accession>
<comment type="pathway">
    <text evidence="2 9">Pyrimidine metabolism; UMP biosynthesis via de novo pathway.</text>
</comment>
<evidence type="ECO:0000256" key="2">
    <source>
        <dbReference type="ARBA" id="ARBA00004725"/>
    </source>
</evidence>
<evidence type="ECO:0000256" key="9">
    <source>
        <dbReference type="HAMAP-Rule" id="MF_00224"/>
    </source>
</evidence>
<comment type="similarity">
    <text evidence="3 9">Belongs to the dihydroorotate dehydrogenase family. Type 1 subfamily.</text>
</comment>
<keyword evidence="4 9" id="KW-0963">Cytoplasm</keyword>
<keyword evidence="6 9" id="KW-0288">FMN</keyword>
<name>A0A2H0WAL8_9BACT</name>
<dbReference type="HAMAP" id="MF_00224">
    <property type="entry name" value="DHO_dh_type1"/>
    <property type="match status" value="1"/>
</dbReference>
<reference evidence="12" key="1">
    <citation type="submission" date="2017-09" db="EMBL/GenBank/DDBJ databases">
        <title>Depth-based differentiation of microbial function through sediment-hosted aquifers and enrichment of novel symbionts in the deep terrestrial subsurface.</title>
        <authorList>
            <person name="Probst A.J."/>
            <person name="Ladd B."/>
            <person name="Jarett J.K."/>
            <person name="Geller-Mcgrath D.E."/>
            <person name="Sieber C.M.K."/>
            <person name="Emerson J.B."/>
            <person name="Anantharaman K."/>
            <person name="Thomas B.C."/>
            <person name="Malmstrom R."/>
            <person name="Stieglmeier M."/>
            <person name="Klingl A."/>
            <person name="Woyke T."/>
            <person name="Ryan C.M."/>
            <person name="Banfield J.F."/>
        </authorList>
    </citation>
    <scope>NUCLEOTIDE SEQUENCE [LARGE SCALE GENOMIC DNA]</scope>
</reference>
<protein>
    <recommendedName>
        <fullName evidence="9">Dihydroorotate dehydrogenase</fullName>
        <shortName evidence="9">DHOD</shortName>
        <shortName evidence="9">DHODase</shortName>
        <shortName evidence="9">DHOdehase</shortName>
        <ecNumber evidence="9">1.3.-.-</ecNumber>
    </recommendedName>
</protein>
<feature type="binding site" evidence="9">
    <location>
        <position position="169"/>
    </location>
    <ligand>
        <name>FMN</name>
        <dbReference type="ChEBI" id="CHEBI:58210"/>
    </ligand>
</feature>
<dbReference type="Proteomes" id="UP000230093">
    <property type="component" value="Unassembled WGS sequence"/>
</dbReference>
<feature type="binding site" evidence="9">
    <location>
        <begin position="196"/>
        <end position="197"/>
    </location>
    <ligand>
        <name>substrate</name>
    </ligand>
</feature>
<feature type="binding site" evidence="9">
    <location>
        <position position="129"/>
    </location>
    <ligand>
        <name>FMN</name>
        <dbReference type="ChEBI" id="CHEBI:58210"/>
    </ligand>
</feature>
<proteinExistence type="inferred from homology"/>
<keyword evidence="5 9" id="KW-0285">Flavoprotein</keyword>
<dbReference type="InterPro" id="IPR050074">
    <property type="entry name" value="DHO_dehydrogenase"/>
</dbReference>
<feature type="binding site" evidence="9">
    <location>
        <begin position="48"/>
        <end position="49"/>
    </location>
    <ligand>
        <name>FMN</name>
        <dbReference type="ChEBI" id="CHEBI:58210"/>
    </ligand>
</feature>
<dbReference type="SUPFAM" id="SSF51395">
    <property type="entry name" value="FMN-linked oxidoreductases"/>
    <property type="match status" value="1"/>
</dbReference>
<organism evidence="11 12">
    <name type="scientific">Candidatus Beckwithbacteria bacterium CG10_big_fil_rev_8_21_14_0_10_34_10</name>
    <dbReference type="NCBI Taxonomy" id="1974495"/>
    <lineage>
        <taxon>Bacteria</taxon>
        <taxon>Candidatus Beckwithiibacteriota</taxon>
    </lineage>
</organism>
<gene>
    <name evidence="9" type="primary">pyrD</name>
    <name evidence="11" type="ORF">COT75_00165</name>
</gene>
<dbReference type="PANTHER" id="PTHR48109">
    <property type="entry name" value="DIHYDROOROTATE DEHYDROGENASE (QUINONE), MITOCHONDRIAL-RELATED"/>
    <property type="match status" value="1"/>
</dbReference>
<dbReference type="EMBL" id="PEZT01000001">
    <property type="protein sequence ID" value="PIS09605.1"/>
    <property type="molecule type" value="Genomic_DNA"/>
</dbReference>
<evidence type="ECO:0000256" key="6">
    <source>
        <dbReference type="ARBA" id="ARBA00022643"/>
    </source>
</evidence>
<dbReference type="Pfam" id="PF01180">
    <property type="entry name" value="DHO_dh"/>
    <property type="match status" value="1"/>
</dbReference>
<sequence>MKGKINLSCVFCNVKFKSPLISPSGIVVDQEKIIDLSQIKGVGGLTTKSSSILPREGHSPPTVSAFKAGFINAVGLKNPGMINSKREIMFLKKRINKPIIASVFGTKLADFSILVKEISESKPDIIELNLSCPNVDDEFGKPFATDPLLTAMAVIEAKKVVQKIPIIAKLTPNTPYLNRVAYEVEKAGADGISAINTVGPGMLINLKKRKPILSNCLGGVSGPAIKPIALRCVNEIKKTVKIPIIGMGGVETGKDALEMIMAGATLVGVGSAIYQGGFKIFDKIIKEMKEIMTEEKISSINSIRGSLK</sequence>
<keyword evidence="8 9" id="KW-0560">Oxidoreductase</keyword>
<dbReference type="NCBIfam" id="NF005574">
    <property type="entry name" value="PRK07259.1"/>
    <property type="match status" value="1"/>
</dbReference>
<comment type="caution">
    <text evidence="9">Lacks conserved residue(s) required for the propagation of feature annotation.</text>
</comment>
<dbReference type="UniPathway" id="UPA00070"/>
<dbReference type="PANTHER" id="PTHR48109:SF1">
    <property type="entry name" value="DIHYDROOROTATE DEHYDROGENASE (FUMARATE)"/>
    <property type="match status" value="1"/>
</dbReference>
<dbReference type="Gene3D" id="3.20.20.70">
    <property type="entry name" value="Aldolase class I"/>
    <property type="match status" value="1"/>
</dbReference>
<dbReference type="InterPro" id="IPR049622">
    <property type="entry name" value="Dihydroorotate_DH_I"/>
</dbReference>
<dbReference type="PROSITE" id="PS00911">
    <property type="entry name" value="DHODEHASE_1"/>
    <property type="match status" value="1"/>
</dbReference>
<dbReference type="PROSITE" id="PS00912">
    <property type="entry name" value="DHODEHASE_2"/>
    <property type="match status" value="1"/>
</dbReference>
<evidence type="ECO:0000256" key="7">
    <source>
        <dbReference type="ARBA" id="ARBA00022975"/>
    </source>
</evidence>
<feature type="binding site" evidence="9">
    <location>
        <position position="222"/>
    </location>
    <ligand>
        <name>FMN</name>
        <dbReference type="ChEBI" id="CHEBI:58210"/>
    </ligand>
</feature>
<evidence type="ECO:0000256" key="1">
    <source>
        <dbReference type="ARBA" id="ARBA00004496"/>
    </source>
</evidence>
<feature type="binding site" evidence="9">
    <location>
        <position position="48"/>
    </location>
    <ligand>
        <name>substrate</name>
    </ligand>
</feature>
<feature type="active site" description="Nucleophile" evidence="9">
    <location>
        <position position="132"/>
    </location>
</feature>
<evidence type="ECO:0000256" key="8">
    <source>
        <dbReference type="ARBA" id="ARBA00023002"/>
    </source>
</evidence>
<dbReference type="NCBIfam" id="TIGR01037">
    <property type="entry name" value="pyrD_sub1_fam"/>
    <property type="match status" value="1"/>
</dbReference>
<feature type="binding site" evidence="9">
    <location>
        <position position="24"/>
    </location>
    <ligand>
        <name>FMN</name>
        <dbReference type="ChEBI" id="CHEBI:58210"/>
    </ligand>
</feature>
<dbReference type="EC" id="1.3.-.-" evidence="9"/>
<dbReference type="PIRSF" id="PIRSF000164">
    <property type="entry name" value="DHO_oxidase"/>
    <property type="match status" value="1"/>
</dbReference>
<dbReference type="AlphaFoldDB" id="A0A2H0WAL8"/>
<keyword evidence="7 9" id="KW-0665">Pyrimidine biosynthesis</keyword>
<evidence type="ECO:0000256" key="5">
    <source>
        <dbReference type="ARBA" id="ARBA00022630"/>
    </source>
</evidence>
<feature type="domain" description="Dihydroorotate dehydrogenase catalytic" evidence="10">
    <location>
        <begin position="7"/>
        <end position="292"/>
    </location>
</feature>
<dbReference type="InterPro" id="IPR001295">
    <property type="entry name" value="Dihydroorotate_DH_CS"/>
</dbReference>
<dbReference type="InterPro" id="IPR012135">
    <property type="entry name" value="Dihydroorotate_DH_1_2"/>
</dbReference>
<dbReference type="InterPro" id="IPR033888">
    <property type="entry name" value="DHOD_1B"/>
</dbReference>
<dbReference type="InterPro" id="IPR024920">
    <property type="entry name" value="Dihydroorotate_DH_1"/>
</dbReference>
<dbReference type="GO" id="GO:0044205">
    <property type="term" value="P:'de novo' UMP biosynthetic process"/>
    <property type="evidence" value="ECO:0007669"/>
    <property type="project" value="UniProtKB-UniRule"/>
</dbReference>
<comment type="cofactor">
    <cofactor evidence="9">
        <name>FMN</name>
        <dbReference type="ChEBI" id="CHEBI:58210"/>
    </cofactor>
    <text evidence="9">Binds 1 FMN per subunit.</text>
</comment>
<dbReference type="FunFam" id="3.20.20.70:FF:000027">
    <property type="entry name" value="Dihydropyrimidine dehydrogenase [NADP(+)]"/>
    <property type="match status" value="1"/>
</dbReference>
<dbReference type="CDD" id="cd04740">
    <property type="entry name" value="DHOD_1B_like"/>
    <property type="match status" value="1"/>
</dbReference>
<feature type="binding site" evidence="9">
    <location>
        <begin position="72"/>
        <end position="76"/>
    </location>
    <ligand>
        <name>substrate</name>
    </ligand>
</feature>
<comment type="caution">
    <text evidence="11">The sequence shown here is derived from an EMBL/GenBank/DDBJ whole genome shotgun (WGS) entry which is preliminary data.</text>
</comment>
<evidence type="ECO:0000313" key="12">
    <source>
        <dbReference type="Proteomes" id="UP000230093"/>
    </source>
</evidence>
<feature type="binding site" evidence="9">
    <location>
        <position position="129"/>
    </location>
    <ligand>
        <name>substrate</name>
    </ligand>
</feature>
<evidence type="ECO:0000313" key="11">
    <source>
        <dbReference type="EMBL" id="PIS09605.1"/>
    </source>
</evidence>
<evidence type="ECO:0000259" key="10">
    <source>
        <dbReference type="Pfam" id="PF01180"/>
    </source>
</evidence>
<feature type="binding site" evidence="9">
    <location>
        <begin position="270"/>
        <end position="271"/>
    </location>
    <ligand>
        <name>FMN</name>
        <dbReference type="ChEBI" id="CHEBI:58210"/>
    </ligand>
</feature>
<comment type="catalytic activity">
    <reaction evidence="9">
        <text>(S)-dihydroorotate + A = orotate + AH2</text>
        <dbReference type="Rhea" id="RHEA:18073"/>
        <dbReference type="ChEBI" id="CHEBI:13193"/>
        <dbReference type="ChEBI" id="CHEBI:17499"/>
        <dbReference type="ChEBI" id="CHEBI:30839"/>
        <dbReference type="ChEBI" id="CHEBI:30864"/>
    </reaction>
</comment>
<evidence type="ECO:0000256" key="4">
    <source>
        <dbReference type="ARBA" id="ARBA00022490"/>
    </source>
</evidence>
<feature type="binding site" evidence="9">
    <location>
        <position position="195"/>
    </location>
    <ligand>
        <name>FMN</name>
        <dbReference type="ChEBI" id="CHEBI:58210"/>
    </ligand>
</feature>